<feature type="domain" description="Pyridoxamine 5'-phosphate oxidase N-terminal" evidence="2">
    <location>
        <begin position="56"/>
        <end position="152"/>
    </location>
</feature>
<sequence length="195" mass="21736">MIANHSVPPANDKLPSRKRSKREDVFHQGELAAQERWGNPELWTIERMNQLLWNHIPEQLKARVEDAPFFFLATSQHDGRCDCSFKGGGPSLIKVLAPNRLAFPHFEARVKGNGAYMSLGNILVNPYVSLLFIDFNDGARLRVNGKASIPEDITMKKIFPQAECVVVVDIELVAPSCSSYIPRLVSAEHNSGANI</sequence>
<feature type="region of interest" description="Disordered" evidence="1">
    <location>
        <begin position="1"/>
        <end position="25"/>
    </location>
</feature>
<name>A0A1J5R9Z8_9ZZZZ</name>
<evidence type="ECO:0000256" key="1">
    <source>
        <dbReference type="SAM" id="MobiDB-lite"/>
    </source>
</evidence>
<dbReference type="PANTHER" id="PTHR42815:SF2">
    <property type="entry name" value="FAD-BINDING, PUTATIVE (AFU_ORTHOLOGUE AFUA_6G07600)-RELATED"/>
    <property type="match status" value="1"/>
</dbReference>
<dbReference type="Gene3D" id="2.30.110.10">
    <property type="entry name" value="Electron Transport, Fmn-binding Protein, Chain A"/>
    <property type="match status" value="1"/>
</dbReference>
<evidence type="ECO:0000313" key="3">
    <source>
        <dbReference type="EMBL" id="OIQ92625.1"/>
    </source>
</evidence>
<comment type="caution">
    <text evidence="3">The sequence shown here is derived from an EMBL/GenBank/DDBJ whole genome shotgun (WGS) entry which is preliminary data.</text>
</comment>
<proteinExistence type="predicted"/>
<gene>
    <name evidence="3" type="ORF">GALL_254480</name>
</gene>
<dbReference type="PANTHER" id="PTHR42815">
    <property type="entry name" value="FAD-BINDING, PUTATIVE (AFU_ORTHOLOGUE AFUA_6G07600)-RELATED"/>
    <property type="match status" value="1"/>
</dbReference>
<protein>
    <submittedName>
        <fullName evidence="3">Pyridoxamine 5'-phosphate oxidase</fullName>
    </submittedName>
</protein>
<dbReference type="SUPFAM" id="SSF50475">
    <property type="entry name" value="FMN-binding split barrel"/>
    <property type="match status" value="1"/>
</dbReference>
<dbReference type="AlphaFoldDB" id="A0A1J5R9Z8"/>
<dbReference type="InterPro" id="IPR012349">
    <property type="entry name" value="Split_barrel_FMN-bd"/>
</dbReference>
<dbReference type="InterPro" id="IPR011576">
    <property type="entry name" value="Pyridox_Oxase_N"/>
</dbReference>
<organism evidence="3">
    <name type="scientific">mine drainage metagenome</name>
    <dbReference type="NCBI Taxonomy" id="410659"/>
    <lineage>
        <taxon>unclassified sequences</taxon>
        <taxon>metagenomes</taxon>
        <taxon>ecological metagenomes</taxon>
    </lineage>
</organism>
<reference evidence="3" key="1">
    <citation type="submission" date="2016-10" db="EMBL/GenBank/DDBJ databases">
        <title>Sequence of Gallionella enrichment culture.</title>
        <authorList>
            <person name="Poehlein A."/>
            <person name="Muehling M."/>
            <person name="Daniel R."/>
        </authorList>
    </citation>
    <scope>NUCLEOTIDE SEQUENCE</scope>
</reference>
<accession>A0A1J5R9Z8</accession>
<dbReference type="Pfam" id="PF01243">
    <property type="entry name" value="PNPOx_N"/>
    <property type="match status" value="1"/>
</dbReference>
<evidence type="ECO:0000259" key="2">
    <source>
        <dbReference type="Pfam" id="PF01243"/>
    </source>
</evidence>
<dbReference type="EMBL" id="MLJW01000227">
    <property type="protein sequence ID" value="OIQ92625.1"/>
    <property type="molecule type" value="Genomic_DNA"/>
</dbReference>